<organism evidence="1 2">
    <name type="scientific">Megalops atlanticus</name>
    <name type="common">Tarpon</name>
    <name type="synonym">Clupea gigantea</name>
    <dbReference type="NCBI Taxonomy" id="7932"/>
    <lineage>
        <taxon>Eukaryota</taxon>
        <taxon>Metazoa</taxon>
        <taxon>Chordata</taxon>
        <taxon>Craniata</taxon>
        <taxon>Vertebrata</taxon>
        <taxon>Euteleostomi</taxon>
        <taxon>Actinopterygii</taxon>
        <taxon>Neopterygii</taxon>
        <taxon>Teleostei</taxon>
        <taxon>Elopiformes</taxon>
        <taxon>Megalopidae</taxon>
        <taxon>Megalops</taxon>
    </lineage>
</organism>
<gene>
    <name evidence="1" type="ORF">MATL_G00192340</name>
</gene>
<dbReference type="OrthoDB" id="691673at2759"/>
<accession>A0A9D3T0N2</accession>
<comment type="caution">
    <text evidence="1">The sequence shown here is derived from an EMBL/GenBank/DDBJ whole genome shotgun (WGS) entry which is preliminary data.</text>
</comment>
<proteinExistence type="predicted"/>
<protein>
    <submittedName>
        <fullName evidence="1">Uncharacterized protein</fullName>
    </submittedName>
</protein>
<reference evidence="1" key="1">
    <citation type="submission" date="2021-01" db="EMBL/GenBank/DDBJ databases">
        <authorList>
            <person name="Zahm M."/>
            <person name="Roques C."/>
            <person name="Cabau C."/>
            <person name="Klopp C."/>
            <person name="Donnadieu C."/>
            <person name="Jouanno E."/>
            <person name="Lampietro C."/>
            <person name="Louis A."/>
            <person name="Herpin A."/>
            <person name="Echchiki A."/>
            <person name="Berthelot C."/>
            <person name="Parey E."/>
            <person name="Roest-Crollius H."/>
            <person name="Braasch I."/>
            <person name="Postlethwait J."/>
            <person name="Bobe J."/>
            <person name="Montfort J."/>
            <person name="Bouchez O."/>
            <person name="Begum T."/>
            <person name="Mejri S."/>
            <person name="Adams A."/>
            <person name="Chen W.-J."/>
            <person name="Guiguen Y."/>
        </authorList>
    </citation>
    <scope>NUCLEOTIDE SEQUENCE</scope>
    <source>
        <strain evidence="1">YG-15Mar2019-1</strain>
        <tissue evidence="1">Brain</tissue>
    </source>
</reference>
<evidence type="ECO:0000313" key="2">
    <source>
        <dbReference type="Proteomes" id="UP001046870"/>
    </source>
</evidence>
<dbReference type="Proteomes" id="UP001046870">
    <property type="component" value="Chromosome 17"/>
</dbReference>
<sequence>MELANGFLTGVNGSHLSWDNTGFTDPLPNKRKRSYAGNDGANGNGCMCEENEGQKNFEVQGTIRKQRSCFVPIDGNRGVYYSECWEPNGSTLYLPVNGSLLANMDKYDQISFEQGFFCIGEESGGFQQKAQGQAIHCWRYSEQEKKLFIALSYFFTSFHVFQDVVSSLGGL</sequence>
<keyword evidence="2" id="KW-1185">Reference proteome</keyword>
<dbReference type="EMBL" id="JAFDVH010000017">
    <property type="protein sequence ID" value="KAG7461557.1"/>
    <property type="molecule type" value="Genomic_DNA"/>
</dbReference>
<name>A0A9D3T0N2_MEGAT</name>
<evidence type="ECO:0000313" key="1">
    <source>
        <dbReference type="EMBL" id="KAG7461557.1"/>
    </source>
</evidence>
<dbReference type="AlphaFoldDB" id="A0A9D3T0N2"/>